<evidence type="ECO:0000313" key="1">
    <source>
        <dbReference type="EMBL" id="APY88227.1"/>
    </source>
</evidence>
<evidence type="ECO:0000313" key="2">
    <source>
        <dbReference type="Proteomes" id="UP000187191"/>
    </source>
</evidence>
<sequence>MSRRYTYPEAAAELRVPETWLRRHIKSLPHSKKGRKVTFSDADLDRIDALTHYEPTTGPLAIVPAPSSAPTAHPLAALRPLPSRGTAVRTG</sequence>
<organism evidence="1 2">
    <name type="scientific">Streptomyces alfalfae</name>
    <dbReference type="NCBI Taxonomy" id="1642299"/>
    <lineage>
        <taxon>Bacteria</taxon>
        <taxon>Bacillati</taxon>
        <taxon>Actinomycetota</taxon>
        <taxon>Actinomycetes</taxon>
        <taxon>Kitasatosporales</taxon>
        <taxon>Streptomycetaceae</taxon>
        <taxon>Streptomyces</taxon>
    </lineage>
</organism>
<dbReference type="Proteomes" id="UP000187191">
    <property type="component" value="Chromosome"/>
</dbReference>
<keyword evidence="2" id="KW-1185">Reference proteome</keyword>
<proteinExistence type="predicted"/>
<dbReference type="RefSeq" id="WP_076686217.1">
    <property type="nucleotide sequence ID" value="NZ_CP015588.1"/>
</dbReference>
<evidence type="ECO:0008006" key="3">
    <source>
        <dbReference type="Google" id="ProtNLM"/>
    </source>
</evidence>
<dbReference type="EMBL" id="CP015588">
    <property type="protein sequence ID" value="APY88227.1"/>
    <property type="molecule type" value="Genomic_DNA"/>
</dbReference>
<gene>
    <name evidence="1" type="ORF">A7J05_23290</name>
</gene>
<protein>
    <recommendedName>
        <fullName evidence="3">DNA-binding protein</fullName>
    </recommendedName>
</protein>
<accession>A0ABN4VQ84</accession>
<reference evidence="1 2" key="1">
    <citation type="submission" date="2016-05" db="EMBL/GenBank/DDBJ databases">
        <authorList>
            <person name="Gu J."/>
        </authorList>
    </citation>
    <scope>NUCLEOTIDE SEQUENCE [LARGE SCALE GENOMIC DNA]</scope>
    <source>
        <strain evidence="1 2">ACCC40021</strain>
    </source>
</reference>
<name>A0ABN4VQ84_9ACTN</name>